<organism evidence="2">
    <name type="scientific">viral metagenome</name>
    <dbReference type="NCBI Taxonomy" id="1070528"/>
    <lineage>
        <taxon>unclassified sequences</taxon>
        <taxon>metagenomes</taxon>
        <taxon>organismal metagenomes</taxon>
    </lineage>
</organism>
<sequence>MKDENYYMRKARHDEKRKRALAKARKRGEVATEWFKTNKLTYKTKPEFDKLMKDTDGGFNDINV</sequence>
<gene>
    <name evidence="1" type="ORF">MM171A01442_0008</name>
    <name evidence="2" type="ORF">MM171B00931_0008</name>
</gene>
<dbReference type="EMBL" id="MT143822">
    <property type="protein sequence ID" value="QJB03044.1"/>
    <property type="molecule type" value="Genomic_DNA"/>
</dbReference>
<protein>
    <submittedName>
        <fullName evidence="2">Uncharacterized protein</fullName>
    </submittedName>
</protein>
<accession>A0A6M3M705</accession>
<reference evidence="2" key="1">
    <citation type="submission" date="2020-03" db="EMBL/GenBank/DDBJ databases">
        <title>The deep terrestrial virosphere.</title>
        <authorList>
            <person name="Holmfeldt K."/>
            <person name="Nilsson E."/>
            <person name="Simone D."/>
            <person name="Lopez-Fernandez M."/>
            <person name="Wu X."/>
            <person name="de Brujin I."/>
            <person name="Lundin D."/>
            <person name="Andersson A."/>
            <person name="Bertilsson S."/>
            <person name="Dopson M."/>
        </authorList>
    </citation>
    <scope>NUCLEOTIDE SEQUENCE</scope>
    <source>
        <strain evidence="1">MM171A01442</strain>
        <strain evidence="2">MM171B00931</strain>
    </source>
</reference>
<dbReference type="AlphaFoldDB" id="A0A6M3M705"/>
<dbReference type="EMBL" id="MT143618">
    <property type="protein sequence ID" value="QJA98932.1"/>
    <property type="molecule type" value="Genomic_DNA"/>
</dbReference>
<proteinExistence type="predicted"/>
<name>A0A6M3M705_9ZZZZ</name>
<evidence type="ECO:0000313" key="2">
    <source>
        <dbReference type="EMBL" id="QJB03044.1"/>
    </source>
</evidence>
<evidence type="ECO:0000313" key="1">
    <source>
        <dbReference type="EMBL" id="QJA98932.1"/>
    </source>
</evidence>